<organism evidence="2 3">
    <name type="scientific">Candidatus Aphodocola excrementigallinarum</name>
    <dbReference type="NCBI Taxonomy" id="2840670"/>
    <lineage>
        <taxon>Bacteria</taxon>
        <taxon>Bacillati</taxon>
        <taxon>Bacillota</taxon>
        <taxon>Bacilli</taxon>
        <taxon>Candidatus Aphodocola</taxon>
    </lineage>
</organism>
<feature type="chain" id="PRO_5038446988" description="Lipoprotein" evidence="1">
    <location>
        <begin position="26"/>
        <end position="502"/>
    </location>
</feature>
<proteinExistence type="predicted"/>
<evidence type="ECO:0000256" key="1">
    <source>
        <dbReference type="SAM" id="SignalP"/>
    </source>
</evidence>
<dbReference type="AlphaFoldDB" id="A0A9D1LI64"/>
<dbReference type="EMBL" id="DVMT01000041">
    <property type="protein sequence ID" value="HIU40465.1"/>
    <property type="molecule type" value="Genomic_DNA"/>
</dbReference>
<reference evidence="2" key="2">
    <citation type="journal article" date="2021" name="PeerJ">
        <title>Extensive microbial diversity within the chicken gut microbiome revealed by metagenomics and culture.</title>
        <authorList>
            <person name="Gilroy R."/>
            <person name="Ravi A."/>
            <person name="Getino M."/>
            <person name="Pursley I."/>
            <person name="Horton D.L."/>
            <person name="Alikhan N.F."/>
            <person name="Baker D."/>
            <person name="Gharbi K."/>
            <person name="Hall N."/>
            <person name="Watson M."/>
            <person name="Adriaenssens E.M."/>
            <person name="Foster-Nyarko E."/>
            <person name="Jarju S."/>
            <person name="Secka A."/>
            <person name="Antonio M."/>
            <person name="Oren A."/>
            <person name="Chaudhuri R.R."/>
            <person name="La Ragione R."/>
            <person name="Hildebrand F."/>
            <person name="Pallen M.J."/>
        </authorList>
    </citation>
    <scope>NUCLEOTIDE SEQUENCE</scope>
    <source>
        <strain evidence="2">CHK193-30670</strain>
    </source>
</reference>
<comment type="caution">
    <text evidence="2">The sequence shown here is derived from an EMBL/GenBank/DDBJ whole genome shotgun (WGS) entry which is preliminary data.</text>
</comment>
<evidence type="ECO:0008006" key="4">
    <source>
        <dbReference type="Google" id="ProtNLM"/>
    </source>
</evidence>
<evidence type="ECO:0000313" key="3">
    <source>
        <dbReference type="Proteomes" id="UP000824074"/>
    </source>
</evidence>
<reference evidence="2" key="1">
    <citation type="submission" date="2020-10" db="EMBL/GenBank/DDBJ databases">
        <authorList>
            <person name="Gilroy R."/>
        </authorList>
    </citation>
    <scope>NUCLEOTIDE SEQUENCE</scope>
    <source>
        <strain evidence="2">CHK193-30670</strain>
    </source>
</reference>
<name>A0A9D1LI64_9FIRM</name>
<protein>
    <recommendedName>
        <fullName evidence="4">Lipoprotein</fullName>
    </recommendedName>
</protein>
<keyword evidence="1" id="KW-0732">Signal</keyword>
<dbReference type="Proteomes" id="UP000824074">
    <property type="component" value="Unassembled WGS sequence"/>
</dbReference>
<accession>A0A9D1LI64</accession>
<feature type="signal peptide" evidence="1">
    <location>
        <begin position="1"/>
        <end position="25"/>
    </location>
</feature>
<dbReference type="PROSITE" id="PS51257">
    <property type="entry name" value="PROKAR_LIPOPROTEIN"/>
    <property type="match status" value="1"/>
</dbReference>
<gene>
    <name evidence="2" type="ORF">IAB68_04115</name>
</gene>
<sequence>MKAKSKKTLAFILAMIMGTSGLSSCSNKNNINKETYEDVLTQYLNYFENKSVRYYDDFDRLFYITNLDVKEAIENSETKQECDYQYDGNYLNVFDKIIENSKNEMANTEYEYLFCGDEANIDEEKLKLKDAFLNALKNALYKWDHSCVGDKNDDYHVATTLSITFDSFGPETELARYLSDENKIILHISYIESYCIKNELDLQEILTWIIEHEFNHLRQHPCSCKINKGQAYTFTKGSYQDIGAMLIESSAESAIYLEDGNISSSDKIFTSYTYGKARYYESCLMLINLFQENSGTEEYYEAIFNTDLKALYNYFGAETEDEIYNFYELLFSVDVLSEEQTFDEKDLVGLSYNVNFFNYILKEMVEYTNRNKDFSLEQNIVMLNLVQNVIVNLPGNNKYVYENNDVKKMINELIESSYQYTVFLSQNYNVSIEEINDLQQNNNLTKEFIDYLNKSGINNGSKKVKDLLNRFSNLENIWYALGPVDYNGYNSFIEESGISYTK</sequence>
<evidence type="ECO:0000313" key="2">
    <source>
        <dbReference type="EMBL" id="HIU40465.1"/>
    </source>
</evidence>